<feature type="transmembrane region" description="Helical" evidence="11">
    <location>
        <begin position="28"/>
        <end position="48"/>
    </location>
</feature>
<keyword evidence="6" id="KW-1015">Disulfide bond</keyword>
<feature type="domain" description="G-protein coupled receptors family 1 profile" evidence="12">
    <location>
        <begin position="40"/>
        <end position="292"/>
    </location>
</feature>
<dbReference type="PRINTS" id="PR00237">
    <property type="entry name" value="GPCRRHODOPSN"/>
</dbReference>
<evidence type="ECO:0000256" key="3">
    <source>
        <dbReference type="ARBA" id="ARBA00022989"/>
    </source>
</evidence>
<dbReference type="AlphaFoldDB" id="A0A8D7ZEZ5"/>
<keyword evidence="4 10" id="KW-0297">G-protein coupled receptor</keyword>
<feature type="transmembrane region" description="Helical" evidence="11">
    <location>
        <begin position="275"/>
        <end position="294"/>
    </location>
</feature>
<protein>
    <submittedName>
        <fullName evidence="13">Retinochrome</fullName>
    </submittedName>
</protein>
<keyword evidence="2 10" id="KW-0812">Transmembrane</keyword>
<evidence type="ECO:0000256" key="5">
    <source>
        <dbReference type="ARBA" id="ARBA00023136"/>
    </source>
</evidence>
<comment type="subcellular location">
    <subcellularLocation>
        <location evidence="1">Membrane</location>
        <topology evidence="1">Multi-pass membrane protein</topology>
    </subcellularLocation>
</comment>
<evidence type="ECO:0000256" key="9">
    <source>
        <dbReference type="ARBA" id="ARBA00023224"/>
    </source>
</evidence>
<evidence type="ECO:0000256" key="10">
    <source>
        <dbReference type="RuleBase" id="RU000688"/>
    </source>
</evidence>
<comment type="similarity">
    <text evidence="10">Belongs to the G-protein coupled receptor 1 family.</text>
</comment>
<dbReference type="GO" id="GO:0007601">
    <property type="term" value="P:visual perception"/>
    <property type="evidence" value="ECO:0007669"/>
    <property type="project" value="InterPro"/>
</dbReference>
<feature type="transmembrane region" description="Helical" evidence="11">
    <location>
        <begin position="183"/>
        <end position="207"/>
    </location>
</feature>
<evidence type="ECO:0000313" key="13">
    <source>
        <dbReference type="EMBL" id="CAG4719774.1"/>
    </source>
</evidence>
<feature type="transmembrane region" description="Helical" evidence="11">
    <location>
        <begin position="98"/>
        <end position="122"/>
    </location>
</feature>
<dbReference type="PROSITE" id="PS50262">
    <property type="entry name" value="G_PROTEIN_RECEP_F1_2"/>
    <property type="match status" value="1"/>
</dbReference>
<accession>A0A8D7ZEZ5</accession>
<dbReference type="PANTHER" id="PTHR24240">
    <property type="entry name" value="OPSIN"/>
    <property type="match status" value="1"/>
</dbReference>
<dbReference type="SUPFAM" id="SSF81321">
    <property type="entry name" value="Family A G protein-coupled receptor-like"/>
    <property type="match status" value="1"/>
</dbReference>
<dbReference type="EMBL" id="OD960298">
    <property type="protein sequence ID" value="CAG4719774.1"/>
    <property type="molecule type" value="mRNA"/>
</dbReference>
<reference evidence="13" key="1">
    <citation type="submission" date="2021-04" db="EMBL/GenBank/DDBJ databases">
        <authorList>
            <person name="Leclere L."/>
        </authorList>
    </citation>
    <scope>NUCLEOTIDE SEQUENCE</scope>
</reference>
<feature type="transmembrane region" description="Helical" evidence="11">
    <location>
        <begin position="134"/>
        <end position="154"/>
    </location>
</feature>
<evidence type="ECO:0000256" key="2">
    <source>
        <dbReference type="ARBA" id="ARBA00022692"/>
    </source>
</evidence>
<evidence type="ECO:0000259" key="12">
    <source>
        <dbReference type="PROSITE" id="PS50262"/>
    </source>
</evidence>
<dbReference type="InterPro" id="IPR017452">
    <property type="entry name" value="GPCR_Rhodpsn_7TM"/>
</dbReference>
<evidence type="ECO:0000256" key="7">
    <source>
        <dbReference type="ARBA" id="ARBA00023170"/>
    </source>
</evidence>
<sequence length="318" mass="34984">MATTDQAVIDDSHIILPMSIFEHSVVGVMYMAIGIVGTVGNLLIMIVFMYGQPVKSPKHLVFANFAVANALVVGAFPMSGSSSFVGRWLFGELACQTYAFEGMFAGIGAIGALTVIGIERYLAICCKDLHGKLSAGNVMCMILLGWLNSLFWSVTPLLGWCRYHIEPSGTSCTLDWQIIDEKYISYVTGLTTFSFCVPFALLFLCLIRASSATDTDISDKVNPKNESEDWFSDKQLLKLTWTFTITALIGWAPYAYIVVWAVFNDASSTTTVMAVLPPLMAKASTMVYPFAYMARSSHFRKAMFMALGFAGEEKKKEN</sequence>
<keyword evidence="5 11" id="KW-0472">Membrane</keyword>
<evidence type="ECO:0000256" key="8">
    <source>
        <dbReference type="ARBA" id="ARBA00023180"/>
    </source>
</evidence>
<name>A0A8D7ZEZ5_9MOLL</name>
<feature type="transmembrane region" description="Helical" evidence="11">
    <location>
        <begin position="60"/>
        <end position="78"/>
    </location>
</feature>
<proteinExistence type="evidence at transcript level"/>
<gene>
    <name evidence="13" type="primary">retinochrome</name>
</gene>
<evidence type="ECO:0000256" key="1">
    <source>
        <dbReference type="ARBA" id="ARBA00004141"/>
    </source>
</evidence>
<keyword evidence="8" id="KW-0325">Glycoprotein</keyword>
<keyword evidence="3 11" id="KW-1133">Transmembrane helix</keyword>
<organism evidence="13">
    <name type="scientific">Leptochiton asellus</name>
    <dbReference type="NCBI Taxonomy" id="211853"/>
    <lineage>
        <taxon>Eukaryota</taxon>
        <taxon>Metazoa</taxon>
        <taxon>Spiralia</taxon>
        <taxon>Lophotrochozoa</taxon>
        <taxon>Mollusca</taxon>
        <taxon>Polyplacophora</taxon>
        <taxon>Neoloricata</taxon>
        <taxon>Lepidopleurida</taxon>
        <taxon>Lepidopleuridae</taxon>
        <taxon>Leptochiton</taxon>
    </lineage>
</organism>
<evidence type="ECO:0000256" key="11">
    <source>
        <dbReference type="SAM" id="Phobius"/>
    </source>
</evidence>
<dbReference type="GO" id="GO:0016020">
    <property type="term" value="C:membrane"/>
    <property type="evidence" value="ECO:0007669"/>
    <property type="project" value="UniProtKB-SubCell"/>
</dbReference>
<dbReference type="InterPro" id="IPR002962">
    <property type="entry name" value="Peropsin"/>
</dbReference>
<dbReference type="GO" id="GO:0004930">
    <property type="term" value="F:G protein-coupled receptor activity"/>
    <property type="evidence" value="ECO:0007669"/>
    <property type="project" value="UniProtKB-KW"/>
</dbReference>
<feature type="transmembrane region" description="Helical" evidence="11">
    <location>
        <begin position="239"/>
        <end position="263"/>
    </location>
</feature>
<evidence type="ECO:0000256" key="4">
    <source>
        <dbReference type="ARBA" id="ARBA00023040"/>
    </source>
</evidence>
<keyword evidence="7 10" id="KW-0675">Receptor</keyword>
<evidence type="ECO:0000256" key="6">
    <source>
        <dbReference type="ARBA" id="ARBA00023157"/>
    </source>
</evidence>
<dbReference type="Gene3D" id="1.20.1070.10">
    <property type="entry name" value="Rhodopsin 7-helix transmembrane proteins"/>
    <property type="match status" value="1"/>
</dbReference>
<dbReference type="PRINTS" id="PR01244">
    <property type="entry name" value="PEROPSIN"/>
</dbReference>
<dbReference type="PROSITE" id="PS00237">
    <property type="entry name" value="G_PROTEIN_RECEP_F1_1"/>
    <property type="match status" value="1"/>
</dbReference>
<dbReference type="InterPro" id="IPR050125">
    <property type="entry name" value="GPCR_opsins"/>
</dbReference>
<dbReference type="InterPro" id="IPR000276">
    <property type="entry name" value="GPCR_Rhodpsn"/>
</dbReference>
<dbReference type="Pfam" id="PF00001">
    <property type="entry name" value="7tm_1"/>
    <property type="match status" value="1"/>
</dbReference>
<keyword evidence="9 10" id="KW-0807">Transducer</keyword>